<dbReference type="SUPFAM" id="SSF46785">
    <property type="entry name" value="Winged helix' DNA-binding domain"/>
    <property type="match status" value="1"/>
</dbReference>
<dbReference type="PANTHER" id="PTHR43537:SF24">
    <property type="entry name" value="GLUCONATE OPERON TRANSCRIPTIONAL REPRESSOR"/>
    <property type="match status" value="1"/>
</dbReference>
<proteinExistence type="predicted"/>
<dbReference type="InterPro" id="IPR036390">
    <property type="entry name" value="WH_DNA-bd_sf"/>
</dbReference>
<dbReference type="Proteomes" id="UP001501079">
    <property type="component" value="Unassembled WGS sequence"/>
</dbReference>
<gene>
    <name evidence="5" type="ORF">GCM10022287_17380</name>
</gene>
<dbReference type="Gene3D" id="1.10.10.10">
    <property type="entry name" value="Winged helix-like DNA-binding domain superfamily/Winged helix DNA-binding domain"/>
    <property type="match status" value="1"/>
</dbReference>
<evidence type="ECO:0000259" key="4">
    <source>
        <dbReference type="PROSITE" id="PS50949"/>
    </source>
</evidence>
<protein>
    <submittedName>
        <fullName evidence="5">GntR family transcriptional regulator</fullName>
    </submittedName>
</protein>
<dbReference type="InterPro" id="IPR000524">
    <property type="entry name" value="Tscrpt_reg_HTH_GntR"/>
</dbReference>
<keyword evidence="6" id="KW-1185">Reference proteome</keyword>
<dbReference type="InterPro" id="IPR008920">
    <property type="entry name" value="TF_FadR/GntR_C"/>
</dbReference>
<dbReference type="SMART" id="SM00895">
    <property type="entry name" value="FCD"/>
    <property type="match status" value="1"/>
</dbReference>
<feature type="domain" description="HTH gntR-type" evidence="4">
    <location>
        <begin position="19"/>
        <end position="86"/>
    </location>
</feature>
<name>A0ABP7ZZM4_9MICO</name>
<dbReference type="Pfam" id="PF07729">
    <property type="entry name" value="FCD"/>
    <property type="match status" value="1"/>
</dbReference>
<reference evidence="6" key="1">
    <citation type="journal article" date="2019" name="Int. J. Syst. Evol. Microbiol.">
        <title>The Global Catalogue of Microorganisms (GCM) 10K type strain sequencing project: providing services to taxonomists for standard genome sequencing and annotation.</title>
        <authorList>
            <consortium name="The Broad Institute Genomics Platform"/>
            <consortium name="The Broad Institute Genome Sequencing Center for Infectious Disease"/>
            <person name="Wu L."/>
            <person name="Ma J."/>
        </authorList>
    </citation>
    <scope>NUCLEOTIDE SEQUENCE [LARGE SCALE GENOMIC DNA]</scope>
    <source>
        <strain evidence="6">JCM 17591</strain>
    </source>
</reference>
<evidence type="ECO:0000313" key="5">
    <source>
        <dbReference type="EMBL" id="GAA4174071.1"/>
    </source>
</evidence>
<dbReference type="EMBL" id="BAABBW010000003">
    <property type="protein sequence ID" value="GAA4174071.1"/>
    <property type="molecule type" value="Genomic_DNA"/>
</dbReference>
<dbReference type="PANTHER" id="PTHR43537">
    <property type="entry name" value="TRANSCRIPTIONAL REGULATOR, GNTR FAMILY"/>
    <property type="match status" value="1"/>
</dbReference>
<keyword evidence="1" id="KW-0805">Transcription regulation</keyword>
<dbReference type="SMART" id="SM00345">
    <property type="entry name" value="HTH_GNTR"/>
    <property type="match status" value="1"/>
</dbReference>
<dbReference type="Gene3D" id="1.20.120.530">
    <property type="entry name" value="GntR ligand-binding domain-like"/>
    <property type="match status" value="1"/>
</dbReference>
<keyword evidence="3" id="KW-0804">Transcription</keyword>
<dbReference type="CDD" id="cd07377">
    <property type="entry name" value="WHTH_GntR"/>
    <property type="match status" value="1"/>
</dbReference>
<dbReference type="SUPFAM" id="SSF48008">
    <property type="entry name" value="GntR ligand-binding domain-like"/>
    <property type="match status" value="1"/>
</dbReference>
<dbReference type="PRINTS" id="PR00035">
    <property type="entry name" value="HTHGNTR"/>
</dbReference>
<evidence type="ECO:0000256" key="1">
    <source>
        <dbReference type="ARBA" id="ARBA00023015"/>
    </source>
</evidence>
<accession>A0ABP7ZZM4</accession>
<keyword evidence="2" id="KW-0238">DNA-binding</keyword>
<evidence type="ECO:0000256" key="3">
    <source>
        <dbReference type="ARBA" id="ARBA00023163"/>
    </source>
</evidence>
<evidence type="ECO:0000313" key="6">
    <source>
        <dbReference type="Proteomes" id="UP001501079"/>
    </source>
</evidence>
<comment type="caution">
    <text evidence="5">The sequence shown here is derived from an EMBL/GenBank/DDBJ whole genome shotgun (WGS) entry which is preliminary data.</text>
</comment>
<evidence type="ECO:0000256" key="2">
    <source>
        <dbReference type="ARBA" id="ARBA00023125"/>
    </source>
</evidence>
<dbReference type="RefSeq" id="WP_344753456.1">
    <property type="nucleotide sequence ID" value="NZ_BAABBW010000003.1"/>
</dbReference>
<dbReference type="InterPro" id="IPR011711">
    <property type="entry name" value="GntR_C"/>
</dbReference>
<sequence>MTVPETDAWGDASIGRVAAPLREQVIEMMRSAILGFQLRPGQRLIERELIERFGVSRTTVREAIRDLAAEGLITVIPQKGAIVSMPSHDEAADLYDIRAHLESLAVQRFVARATDEEVDRLQQAVDELSEQTRRDPADTQKLLEAKDHFYEALITGAGSAVLRQVLVSLQARVRILRATSLGAEGRADEAAREIRAIMSAVERRDADEASRLSILHIQNAAKTALRELPEDGAE</sequence>
<dbReference type="InterPro" id="IPR036388">
    <property type="entry name" value="WH-like_DNA-bd_sf"/>
</dbReference>
<dbReference type="Pfam" id="PF00392">
    <property type="entry name" value="GntR"/>
    <property type="match status" value="1"/>
</dbReference>
<organism evidence="5 6">
    <name type="scientific">Gryllotalpicola koreensis</name>
    <dbReference type="NCBI Taxonomy" id="993086"/>
    <lineage>
        <taxon>Bacteria</taxon>
        <taxon>Bacillati</taxon>
        <taxon>Actinomycetota</taxon>
        <taxon>Actinomycetes</taxon>
        <taxon>Micrococcales</taxon>
        <taxon>Microbacteriaceae</taxon>
        <taxon>Gryllotalpicola</taxon>
    </lineage>
</organism>
<dbReference type="PROSITE" id="PS50949">
    <property type="entry name" value="HTH_GNTR"/>
    <property type="match status" value="1"/>
</dbReference>